<organism evidence="5 6">
    <name type="scientific">Paenibacillus apis</name>
    <dbReference type="NCBI Taxonomy" id="1792174"/>
    <lineage>
        <taxon>Bacteria</taxon>
        <taxon>Bacillati</taxon>
        <taxon>Bacillota</taxon>
        <taxon>Bacilli</taxon>
        <taxon>Bacillales</taxon>
        <taxon>Paenibacillaceae</taxon>
        <taxon>Paenibacillus</taxon>
    </lineage>
</organism>
<dbReference type="InterPro" id="IPR020471">
    <property type="entry name" value="AKR"/>
</dbReference>
<evidence type="ECO:0000256" key="3">
    <source>
        <dbReference type="PIRSR" id="PIRSR000097-3"/>
    </source>
</evidence>
<dbReference type="Gene3D" id="3.20.20.100">
    <property type="entry name" value="NADP-dependent oxidoreductase domain"/>
    <property type="match status" value="1"/>
</dbReference>
<reference evidence="5" key="1">
    <citation type="submission" date="2021-03" db="EMBL/GenBank/DDBJ databases">
        <title>Antimicrobial resistance genes in bacteria isolated from Japanese honey, and their potential for conferring macrolide and lincosamide resistance in the American foulbrood pathogen Paenibacillus larvae.</title>
        <authorList>
            <person name="Okamoto M."/>
            <person name="Kumagai M."/>
            <person name="Kanamori H."/>
            <person name="Takamatsu D."/>
        </authorList>
    </citation>
    <scope>NUCLEOTIDE SEQUENCE</scope>
    <source>
        <strain evidence="5">J41TS4</strain>
    </source>
</reference>
<feature type="site" description="Lowers pKa of active site Tyr" evidence="3">
    <location>
        <position position="79"/>
    </location>
</feature>
<keyword evidence="6" id="KW-1185">Reference proteome</keyword>
<feature type="domain" description="NADP-dependent oxidoreductase" evidence="4">
    <location>
        <begin position="16"/>
        <end position="278"/>
    </location>
</feature>
<dbReference type="PROSITE" id="PS00062">
    <property type="entry name" value="ALDOKETO_REDUCTASE_2"/>
    <property type="match status" value="1"/>
</dbReference>
<dbReference type="RefSeq" id="WP_301624708.1">
    <property type="nucleotide sequence ID" value="NZ_BORS01000002.1"/>
</dbReference>
<dbReference type="CDD" id="cd19072">
    <property type="entry name" value="AKR_AKR3F1-like"/>
    <property type="match status" value="1"/>
</dbReference>
<dbReference type="InterPro" id="IPR023210">
    <property type="entry name" value="NADP_OxRdtase_dom"/>
</dbReference>
<dbReference type="InterPro" id="IPR018170">
    <property type="entry name" value="Aldo/ket_reductase_CS"/>
</dbReference>
<feature type="binding site" evidence="2">
    <location>
        <position position="112"/>
    </location>
    <ligand>
        <name>substrate</name>
    </ligand>
</feature>
<evidence type="ECO:0000259" key="4">
    <source>
        <dbReference type="Pfam" id="PF00248"/>
    </source>
</evidence>
<name>A0A919Y1M9_9BACL</name>
<comment type="caution">
    <text evidence="5">The sequence shown here is derived from an EMBL/GenBank/DDBJ whole genome shotgun (WGS) entry which is preliminary data.</text>
</comment>
<dbReference type="GO" id="GO:0016491">
    <property type="term" value="F:oxidoreductase activity"/>
    <property type="evidence" value="ECO:0007669"/>
    <property type="project" value="InterPro"/>
</dbReference>
<dbReference type="InterPro" id="IPR036812">
    <property type="entry name" value="NAD(P)_OxRdtase_dom_sf"/>
</dbReference>
<dbReference type="PANTHER" id="PTHR43638:SF3">
    <property type="entry name" value="ALDEHYDE REDUCTASE"/>
    <property type="match status" value="1"/>
</dbReference>
<protein>
    <recommendedName>
        <fullName evidence="4">NADP-dependent oxidoreductase domain-containing protein</fullName>
    </recommendedName>
</protein>
<evidence type="ECO:0000313" key="6">
    <source>
        <dbReference type="Proteomes" id="UP000678895"/>
    </source>
</evidence>
<evidence type="ECO:0000313" key="5">
    <source>
        <dbReference type="EMBL" id="GIO40800.1"/>
    </source>
</evidence>
<dbReference type="AlphaFoldDB" id="A0A919Y1M9"/>
<dbReference type="PIRSF" id="PIRSF000097">
    <property type="entry name" value="AKR"/>
    <property type="match status" value="1"/>
</dbReference>
<accession>A0A919Y1M9</accession>
<gene>
    <name evidence="5" type="ORF">J41TS4_05580</name>
</gene>
<evidence type="ECO:0000256" key="2">
    <source>
        <dbReference type="PIRSR" id="PIRSR000097-2"/>
    </source>
</evidence>
<proteinExistence type="predicted"/>
<evidence type="ECO:0000256" key="1">
    <source>
        <dbReference type="PIRSR" id="PIRSR000097-1"/>
    </source>
</evidence>
<sequence length="289" mass="32032">MLYRKLGNTEVSIPAIGQGTWKFGEDKQQEKDEIEALRFGIEKGLTLIDTAEEYAGGGSEQVVGQAIHDIRNDVFLVTKVSAKNCSYKGVLRAAEASLERLRTDRIDLYLQHWPSEQYEVSETMGAMAELVSKGLVKYVGVSNFSIPLMQEAQHHLGNVPLVCNQLPYHLNDRNIENQIIPFAKENGITIMGYSPFGFAPHVFGGKGFPEAGTPERSTLDTIGAKYGKTAYQVAINWVLRQQGLVTIPKAASKEHIVDNLNALGWELDQEDINRIENHFPVSNSESVNG</sequence>
<dbReference type="PANTHER" id="PTHR43638">
    <property type="entry name" value="OXIDOREDUCTASE, ALDO/KETO REDUCTASE FAMILY PROTEIN"/>
    <property type="match status" value="1"/>
</dbReference>
<dbReference type="SUPFAM" id="SSF51430">
    <property type="entry name" value="NAD(P)-linked oxidoreductase"/>
    <property type="match status" value="1"/>
</dbReference>
<dbReference type="Pfam" id="PF00248">
    <property type="entry name" value="Aldo_ket_red"/>
    <property type="match status" value="1"/>
</dbReference>
<dbReference type="PRINTS" id="PR00069">
    <property type="entry name" value="ALDKETRDTASE"/>
</dbReference>
<dbReference type="Proteomes" id="UP000678895">
    <property type="component" value="Unassembled WGS sequence"/>
</dbReference>
<feature type="active site" description="Proton donor" evidence="1">
    <location>
        <position position="54"/>
    </location>
</feature>
<dbReference type="EMBL" id="BORS01000002">
    <property type="protein sequence ID" value="GIO40800.1"/>
    <property type="molecule type" value="Genomic_DNA"/>
</dbReference>